<dbReference type="PRINTS" id="PR01712">
    <property type="entry name" value="ALPHAGIARDIN"/>
</dbReference>
<dbReference type="GO" id="GO:0005874">
    <property type="term" value="C:microtubule"/>
    <property type="evidence" value="ECO:0007669"/>
    <property type="project" value="UniProtKB-KW"/>
</dbReference>
<dbReference type="InterPro" id="IPR018502">
    <property type="entry name" value="Annexin_repeat"/>
</dbReference>
<keyword evidence="7" id="KW-0041">Annexin</keyword>
<dbReference type="EMBL" id="VDLU01000002">
    <property type="protein sequence ID" value="TNJ29108.1"/>
    <property type="molecule type" value="Genomic_DNA"/>
</dbReference>
<evidence type="ECO:0000256" key="4">
    <source>
        <dbReference type="ARBA" id="ARBA00022701"/>
    </source>
</evidence>
<gene>
    <name evidence="10" type="ORF">GMRT_11761</name>
</gene>
<evidence type="ECO:0000256" key="2">
    <source>
        <dbReference type="ARBA" id="ARBA00007831"/>
    </source>
</evidence>
<keyword evidence="4" id="KW-0493">Microtubule</keyword>
<evidence type="ECO:0000313" key="10">
    <source>
        <dbReference type="EMBL" id="TNJ29108.1"/>
    </source>
</evidence>
<dbReference type="PANTHER" id="PTHR10502:SF102">
    <property type="entry name" value="ANNEXIN B11"/>
    <property type="match status" value="1"/>
</dbReference>
<comment type="subcellular location">
    <subcellularLocation>
        <location evidence="1">Cytoplasm</location>
        <location evidence="1">Cytoskeleton</location>
    </subcellularLocation>
</comment>
<evidence type="ECO:0000256" key="8">
    <source>
        <dbReference type="ARBA" id="ARBA00025697"/>
    </source>
</evidence>
<reference evidence="10 11" key="2">
    <citation type="submission" date="2019-05" db="EMBL/GenBank/DDBJ databases">
        <title>The compact genome of Giardia muris reveals important steps in the evolution of intestinal protozoan parasites.</title>
        <authorList>
            <person name="Xu F."/>
            <person name="Jimenez-Gonzalez A."/>
            <person name="Einarsson E."/>
            <person name="Astvaldsson A."/>
            <person name="Peirasmaki D."/>
            <person name="Eckmann L."/>
            <person name="Andersson J.O."/>
            <person name="Svard S.G."/>
            <person name="Jerlstrom-Hultqvist J."/>
        </authorList>
    </citation>
    <scope>NUCLEOTIDE SEQUENCE [LARGE SCALE GENOMIC DNA]</scope>
    <source>
        <strain evidence="10 11">Roberts-Thomson</strain>
    </source>
</reference>
<dbReference type="GO" id="GO:0005886">
    <property type="term" value="C:plasma membrane"/>
    <property type="evidence" value="ECO:0007669"/>
    <property type="project" value="TreeGrafter"/>
</dbReference>
<evidence type="ECO:0000256" key="7">
    <source>
        <dbReference type="ARBA" id="ARBA00023216"/>
    </source>
</evidence>
<name>A0A142C652_GIAMU</name>
<proteinExistence type="inferred from homology"/>
<organism evidence="9">
    <name type="scientific">Giardia muris</name>
    <dbReference type="NCBI Taxonomy" id="5742"/>
    <lineage>
        <taxon>Eukaryota</taxon>
        <taxon>Metamonada</taxon>
        <taxon>Diplomonadida</taxon>
        <taxon>Hexamitidae</taxon>
        <taxon>Giardiinae</taxon>
        <taxon>Giardia</taxon>
    </lineage>
</organism>
<keyword evidence="3" id="KW-0963">Cytoplasm</keyword>
<evidence type="ECO:0000313" key="11">
    <source>
        <dbReference type="Proteomes" id="UP000315496"/>
    </source>
</evidence>
<dbReference type="GO" id="GO:0005509">
    <property type="term" value="F:calcium ion binding"/>
    <property type="evidence" value="ECO:0007669"/>
    <property type="project" value="InterPro"/>
</dbReference>
<evidence type="ECO:0000256" key="1">
    <source>
        <dbReference type="ARBA" id="ARBA00004245"/>
    </source>
</evidence>
<comment type="function">
    <text evidence="8">Giardins are involved in parasite attachment to the intestinal mucosa and in the cytoskeletal disassembly and reassembly that marks the transition from infectious trophozoite to transmissible cyst. They may interact with other cytoskeletal proteins such as microtubules in the microribbons or crossbridges, to maintain the integrity of the ventral disk.</text>
</comment>
<evidence type="ECO:0000256" key="6">
    <source>
        <dbReference type="ARBA" id="ARBA00023212"/>
    </source>
</evidence>
<dbReference type="GO" id="GO:0001786">
    <property type="term" value="F:phosphatidylserine binding"/>
    <property type="evidence" value="ECO:0007669"/>
    <property type="project" value="TreeGrafter"/>
</dbReference>
<accession>A0A142C652</accession>
<dbReference type="AlphaFoldDB" id="A0A142C652"/>
<dbReference type="PANTHER" id="PTHR10502">
    <property type="entry name" value="ANNEXIN"/>
    <property type="match status" value="1"/>
</dbReference>
<evidence type="ECO:0000313" key="9">
    <source>
        <dbReference type="EMBL" id="AMP46303.1"/>
    </source>
</evidence>
<dbReference type="GO" id="GO:0007010">
    <property type="term" value="P:cytoskeleton organization"/>
    <property type="evidence" value="ECO:0007669"/>
    <property type="project" value="InterPro"/>
</dbReference>
<dbReference type="Proteomes" id="UP000315496">
    <property type="component" value="Chromosome 2"/>
</dbReference>
<reference evidence="9" key="1">
    <citation type="submission" date="2015-12" db="EMBL/GenBank/DDBJ databases">
        <title>Comparative cell biology and evolution of annexins in diplomonads.</title>
        <authorList>
            <person name="Einarsson E."/>
            <person name="Astvaldsson A."/>
            <person name="Hultenby K."/>
            <person name="Andersson J.O."/>
            <person name="Svard S.G."/>
            <person name="Jerlstrom-Hultqvist J."/>
        </authorList>
    </citation>
    <scope>NUCLEOTIDE SEQUENCE</scope>
</reference>
<dbReference type="Pfam" id="PF22293">
    <property type="entry name" value="ANXE1_4th"/>
    <property type="match status" value="1"/>
</dbReference>
<dbReference type="GO" id="GO:0005737">
    <property type="term" value="C:cytoplasm"/>
    <property type="evidence" value="ECO:0007669"/>
    <property type="project" value="TreeGrafter"/>
</dbReference>
<protein>
    <submittedName>
        <fullName evidence="9">Alpha-9 giardin</fullName>
    </submittedName>
</protein>
<dbReference type="InterPro" id="IPR037104">
    <property type="entry name" value="Annexin_sf"/>
</dbReference>
<sequence>MTTTVTDLAIDLKAVIDKKNEDDIVGITGLYEAKYRDKVIITYMTNYNISPSDSIKRAIKAGPSATLVMNAWTCSNELRARYLRNGLGTKNNKALLLDVALFCLEDDWVATVEAYTQVYSKNAKDDLYKDLNKKENWCALVRDWVLHDRTARSTIEADAEALYKALNGKKVQEVGQFLCKTTPDEWKRICRTFREVYHKEVDTFFTTEVFGKVDLEPFLIAHYTLLQPGYAAAYILNTCMSGKKGDSERAVRATSLMFDRALKCKFAYEKKYGNIANDFRKLFDARLAKALCTLWRVE</sequence>
<dbReference type="EMBL" id="KU341422">
    <property type="protein sequence ID" value="AMP46303.1"/>
    <property type="molecule type" value="Genomic_DNA"/>
</dbReference>
<keyword evidence="11" id="KW-1185">Reference proteome</keyword>
<dbReference type="GO" id="GO:0005544">
    <property type="term" value="F:calcium-dependent phospholipid binding"/>
    <property type="evidence" value="ECO:0007669"/>
    <property type="project" value="InterPro"/>
</dbReference>
<comment type="similarity">
    <text evidence="2">Belongs to the annexin family.</text>
</comment>
<keyword evidence="5" id="KW-0677">Repeat</keyword>
<dbReference type="SUPFAM" id="SSF47874">
    <property type="entry name" value="Annexin"/>
    <property type="match status" value="1"/>
</dbReference>
<dbReference type="Gene3D" id="1.10.220.10">
    <property type="entry name" value="Annexin"/>
    <property type="match status" value="4"/>
</dbReference>
<keyword evidence="6" id="KW-0206">Cytoskeleton</keyword>
<dbReference type="InterPro" id="IPR008088">
    <property type="entry name" value="Alpha_giardin"/>
</dbReference>
<dbReference type="OrthoDB" id="10248474at2759"/>
<evidence type="ECO:0000256" key="5">
    <source>
        <dbReference type="ARBA" id="ARBA00022737"/>
    </source>
</evidence>
<evidence type="ECO:0000256" key="3">
    <source>
        <dbReference type="ARBA" id="ARBA00022490"/>
    </source>
</evidence>
<dbReference type="PROSITE" id="PS51897">
    <property type="entry name" value="ANNEXIN_2"/>
    <property type="match status" value="2"/>
</dbReference>
<dbReference type="VEuPathDB" id="GiardiaDB:GMRT_11761"/>